<keyword evidence="2 4" id="KW-0479">Metal-binding</keyword>
<feature type="domain" description="Ras-GAP" evidence="6">
    <location>
        <begin position="352"/>
        <end position="552"/>
    </location>
</feature>
<keyword evidence="1" id="KW-0343">GTPase activation</keyword>
<evidence type="ECO:0000256" key="4">
    <source>
        <dbReference type="PROSITE-ProRule" id="PRU00125"/>
    </source>
</evidence>
<dbReference type="Pfam" id="PF00616">
    <property type="entry name" value="RasGAP"/>
    <property type="match status" value="1"/>
</dbReference>
<feature type="region of interest" description="Disordered" evidence="5">
    <location>
        <begin position="1"/>
        <end position="109"/>
    </location>
</feature>
<keyword evidence="9" id="KW-1185">Reference proteome</keyword>
<dbReference type="SUPFAM" id="SSF57716">
    <property type="entry name" value="Glucocorticoid receptor-like (DNA-binding domain)"/>
    <property type="match status" value="1"/>
</dbReference>
<dbReference type="STRING" id="461836.A0A0L0D8G4"/>
<dbReference type="EMBL" id="GL349434">
    <property type="protein sequence ID" value="KNC48662.1"/>
    <property type="molecule type" value="Genomic_DNA"/>
</dbReference>
<evidence type="ECO:0000256" key="2">
    <source>
        <dbReference type="ARBA" id="ARBA00022723"/>
    </source>
</evidence>
<feature type="domain" description="LIM zinc-binding" evidence="7">
    <location>
        <begin position="117"/>
        <end position="176"/>
    </location>
</feature>
<evidence type="ECO:0000313" key="8">
    <source>
        <dbReference type="EMBL" id="KNC48662.1"/>
    </source>
</evidence>
<dbReference type="eggNOG" id="KOG1703">
    <property type="taxonomic scope" value="Eukaryota"/>
</dbReference>
<feature type="region of interest" description="Disordered" evidence="5">
    <location>
        <begin position="239"/>
        <end position="310"/>
    </location>
</feature>
<dbReference type="Gene3D" id="1.10.506.10">
    <property type="entry name" value="GTPase Activation - p120gap, domain 1"/>
    <property type="match status" value="2"/>
</dbReference>
<dbReference type="SMART" id="SM00323">
    <property type="entry name" value="RasGAP"/>
    <property type="match status" value="1"/>
</dbReference>
<feature type="compositionally biased region" description="Low complexity" evidence="5">
    <location>
        <begin position="18"/>
        <end position="63"/>
    </location>
</feature>
<feature type="compositionally biased region" description="Low complexity" evidence="5">
    <location>
        <begin position="790"/>
        <end position="812"/>
    </location>
</feature>
<feature type="domain" description="LIM zinc-binding" evidence="7">
    <location>
        <begin position="177"/>
        <end position="237"/>
    </location>
</feature>
<dbReference type="GO" id="GO:0046872">
    <property type="term" value="F:metal ion binding"/>
    <property type="evidence" value="ECO:0007669"/>
    <property type="project" value="UniProtKB-KW"/>
</dbReference>
<keyword evidence="4" id="KW-0440">LIM domain</keyword>
<dbReference type="InterPro" id="IPR008936">
    <property type="entry name" value="Rho_GTPase_activation_prot"/>
</dbReference>
<feature type="region of interest" description="Disordered" evidence="5">
    <location>
        <begin position="773"/>
        <end position="812"/>
    </location>
</feature>
<evidence type="ECO:0000256" key="5">
    <source>
        <dbReference type="SAM" id="MobiDB-lite"/>
    </source>
</evidence>
<name>A0A0L0D8G4_THETB</name>
<dbReference type="AlphaFoldDB" id="A0A0L0D8G4"/>
<evidence type="ECO:0000313" key="9">
    <source>
        <dbReference type="Proteomes" id="UP000054408"/>
    </source>
</evidence>
<dbReference type="OrthoDB" id="274660at2759"/>
<dbReference type="eggNOG" id="KOG3508">
    <property type="taxonomic scope" value="Eukaryota"/>
</dbReference>
<protein>
    <submittedName>
        <fullName evidence="8">C2 domain-containing protein</fullName>
    </submittedName>
</protein>
<dbReference type="PROSITE" id="PS00509">
    <property type="entry name" value="RAS_GTPASE_ACTIV_1"/>
    <property type="match status" value="1"/>
</dbReference>
<dbReference type="CDD" id="cd04519">
    <property type="entry name" value="RasGAP"/>
    <property type="match status" value="1"/>
</dbReference>
<dbReference type="PANTHER" id="PTHR10194">
    <property type="entry name" value="RAS GTPASE-ACTIVATING PROTEINS"/>
    <property type="match status" value="1"/>
</dbReference>
<dbReference type="InterPro" id="IPR001936">
    <property type="entry name" value="RasGAP_dom"/>
</dbReference>
<keyword evidence="3 4" id="KW-0862">Zinc</keyword>
<dbReference type="InterPro" id="IPR039360">
    <property type="entry name" value="Ras_GTPase"/>
</dbReference>
<sequence length="812" mass="86144">MASKRTRRALPPTPGTPPLRTTPTSAATPTPPVTLAAQSVLEAPASPTPAAEAGPAAAAPGAGESRDSGGDQEGEGVRADAGARSQTGERASLQAGEGQGGAQTAACERERPRSTEVACARCRGGVERTGVEAAGAVWHSACFVCELCGESLLDVPFVSAGGRPYCDTVCMNGGTAPRCHGCKQDMQTTVFVRSMGRLWHTECLLCSECSVALSSKFIKAKDKAFCSVACVKKYKRRRREARKSHTRPTSTSTADMPALVLPERTPASGSSSSSPGRASSGSASCDSDGRTPRGFSPAHSANMSDSNDNDEYEVPAATEWKIDSPLKALEAWLLAPPFVRLYRITRALPLGDRSAFMDALANVAVYRQVALPVLKIFIDNEVSATEDYTTLFRTDSPLTKFMKQFAVLIGRDYLEASIGPMVLDLVFRSVALEIDPQRMGEMSPEAAAAAQAASAEALTRECSSFLAAILFSSKFVPLAFRFVCQYLQAAVARQWPSRPEFVYRALGGFLFLRFYCPAIVSPSVFGLVDETPARPVRRTLVLVAKTLQNMANGVTPPASSPMNLLNSFCAEQQVALRDFFDDFVRIDDETSPGATPDSPVSAKAAVQAMSSLQRLLVGSAPSIGPKLSARAWAALASLLILNDPLVPLPDVERVAMAAALEKVFDSDGDIPSDNASHDGPVSANLASRLRSASRFMGSKLTAMRAKRKTSRPESLDAMVDAPVAYDVIARFDVLRAAFLDALDTSQYVVVAGETPVDGFLADQDAALREIEASRAEERAGQAEEPSNECTTESSSAAGTTLAASHATVASVE</sequence>
<dbReference type="Proteomes" id="UP000054408">
    <property type="component" value="Unassembled WGS sequence"/>
</dbReference>
<dbReference type="PANTHER" id="PTHR10194:SF60">
    <property type="entry name" value="RAS GTPASE-ACTIVATING PROTEIN RASKOL"/>
    <property type="match status" value="1"/>
</dbReference>
<dbReference type="Gene3D" id="2.10.110.10">
    <property type="entry name" value="Cysteine Rich Protein"/>
    <property type="match status" value="2"/>
</dbReference>
<dbReference type="CDD" id="cd08368">
    <property type="entry name" value="LIM"/>
    <property type="match status" value="2"/>
</dbReference>
<organism evidence="8 9">
    <name type="scientific">Thecamonas trahens ATCC 50062</name>
    <dbReference type="NCBI Taxonomy" id="461836"/>
    <lineage>
        <taxon>Eukaryota</taxon>
        <taxon>Apusozoa</taxon>
        <taxon>Apusomonadida</taxon>
        <taxon>Apusomonadidae</taxon>
        <taxon>Thecamonas</taxon>
    </lineage>
</organism>
<evidence type="ECO:0000256" key="3">
    <source>
        <dbReference type="ARBA" id="ARBA00022833"/>
    </source>
</evidence>
<dbReference type="SMART" id="SM00132">
    <property type="entry name" value="LIM"/>
    <property type="match status" value="2"/>
</dbReference>
<dbReference type="SUPFAM" id="SSF48350">
    <property type="entry name" value="GTPase activation domain, GAP"/>
    <property type="match status" value="1"/>
</dbReference>
<evidence type="ECO:0000259" key="6">
    <source>
        <dbReference type="PROSITE" id="PS50018"/>
    </source>
</evidence>
<evidence type="ECO:0000259" key="7">
    <source>
        <dbReference type="PROSITE" id="PS50023"/>
    </source>
</evidence>
<dbReference type="GeneID" id="25560248"/>
<reference evidence="8 9" key="1">
    <citation type="submission" date="2010-05" db="EMBL/GenBank/DDBJ databases">
        <title>The Genome Sequence of Thecamonas trahens ATCC 50062.</title>
        <authorList>
            <consortium name="The Broad Institute Genome Sequencing Platform"/>
            <person name="Russ C."/>
            <person name="Cuomo C."/>
            <person name="Shea T."/>
            <person name="Young S.K."/>
            <person name="Zeng Q."/>
            <person name="Koehrsen M."/>
            <person name="Haas B."/>
            <person name="Borodovsky M."/>
            <person name="Guigo R."/>
            <person name="Alvarado L."/>
            <person name="Berlin A."/>
            <person name="Bochicchio J."/>
            <person name="Borenstein D."/>
            <person name="Chapman S."/>
            <person name="Chen Z."/>
            <person name="Freedman E."/>
            <person name="Gellesch M."/>
            <person name="Goldberg J."/>
            <person name="Griggs A."/>
            <person name="Gujja S."/>
            <person name="Heilman E."/>
            <person name="Heiman D."/>
            <person name="Hepburn T."/>
            <person name="Howarth C."/>
            <person name="Jen D."/>
            <person name="Larson L."/>
            <person name="Mehta T."/>
            <person name="Park D."/>
            <person name="Pearson M."/>
            <person name="Roberts A."/>
            <person name="Saif S."/>
            <person name="Shenoy N."/>
            <person name="Sisk P."/>
            <person name="Stolte C."/>
            <person name="Sykes S."/>
            <person name="Thomson T."/>
            <person name="Walk T."/>
            <person name="White J."/>
            <person name="Yandava C."/>
            <person name="Burger G."/>
            <person name="Gray M.W."/>
            <person name="Holland P.W.H."/>
            <person name="King N."/>
            <person name="Lang F.B.F."/>
            <person name="Roger A.J."/>
            <person name="Ruiz-Trillo I."/>
            <person name="Lander E."/>
            <person name="Nusbaum C."/>
        </authorList>
    </citation>
    <scope>NUCLEOTIDE SEQUENCE [LARGE SCALE GENOMIC DNA]</scope>
    <source>
        <strain evidence="8 9">ATCC 50062</strain>
    </source>
</reference>
<dbReference type="PROSITE" id="PS50018">
    <property type="entry name" value="RAS_GTPASE_ACTIV_2"/>
    <property type="match status" value="1"/>
</dbReference>
<dbReference type="PROSITE" id="PS50023">
    <property type="entry name" value="LIM_DOMAIN_2"/>
    <property type="match status" value="2"/>
</dbReference>
<dbReference type="InterPro" id="IPR001781">
    <property type="entry name" value="Znf_LIM"/>
</dbReference>
<gene>
    <name evidence="8" type="ORF">AMSG_00440</name>
</gene>
<dbReference type="InterPro" id="IPR023152">
    <property type="entry name" value="RasGAP_CS"/>
</dbReference>
<dbReference type="GO" id="GO:0005096">
    <property type="term" value="F:GTPase activator activity"/>
    <property type="evidence" value="ECO:0007669"/>
    <property type="project" value="UniProtKB-KW"/>
</dbReference>
<evidence type="ECO:0000256" key="1">
    <source>
        <dbReference type="ARBA" id="ARBA00022468"/>
    </source>
</evidence>
<proteinExistence type="predicted"/>
<feature type="compositionally biased region" description="Low complexity" evidence="5">
    <location>
        <begin position="266"/>
        <end position="286"/>
    </location>
</feature>
<dbReference type="RefSeq" id="XP_013762718.1">
    <property type="nucleotide sequence ID" value="XM_013907264.1"/>
</dbReference>
<dbReference type="PROSITE" id="PS00478">
    <property type="entry name" value="LIM_DOMAIN_1"/>
    <property type="match status" value="2"/>
</dbReference>
<dbReference type="Pfam" id="PF00412">
    <property type="entry name" value="LIM"/>
    <property type="match status" value="2"/>
</dbReference>
<accession>A0A0L0D8G4</accession>